<organism evidence="2 3">
    <name type="scientific">Roseofilum acuticapitatum BLCC-M154</name>
    <dbReference type="NCBI Taxonomy" id="3022444"/>
    <lineage>
        <taxon>Bacteria</taxon>
        <taxon>Bacillati</taxon>
        <taxon>Cyanobacteriota</taxon>
        <taxon>Cyanophyceae</taxon>
        <taxon>Desertifilales</taxon>
        <taxon>Desertifilaceae</taxon>
        <taxon>Roseofilum</taxon>
        <taxon>Roseofilum acuticapitatum</taxon>
    </lineage>
</organism>
<dbReference type="Proteomes" id="UP001235303">
    <property type="component" value="Unassembled WGS sequence"/>
</dbReference>
<gene>
    <name evidence="2" type="ORF">PMG71_19440</name>
</gene>
<name>A0ABT7AXG8_9CYAN</name>
<reference evidence="2 3" key="1">
    <citation type="submission" date="2023-01" db="EMBL/GenBank/DDBJ databases">
        <title>Novel diversity within Roseofilum (Cyanobacteria; Desertifilaceae) from marine benthic mats with descriptions of four novel species.</title>
        <authorList>
            <person name="Wang Y."/>
            <person name="Berthold D.E."/>
            <person name="Hu J."/>
            <person name="Lefler F.W."/>
            <person name="Laughinghouse H.D. IV."/>
        </authorList>
    </citation>
    <scope>NUCLEOTIDE SEQUENCE [LARGE SCALE GENOMIC DNA]</scope>
    <source>
        <strain evidence="2 3">BLCC-M154</strain>
    </source>
</reference>
<sequence>MDTQRNRIRQQQQALRQQRQALEDAYTNFVEPQVNQQIEIPVHPLPTPPVNSSVCYSVCGWLLLTLVYCLCIGCRKNDN</sequence>
<keyword evidence="1" id="KW-0175">Coiled coil</keyword>
<evidence type="ECO:0000256" key="1">
    <source>
        <dbReference type="SAM" id="Coils"/>
    </source>
</evidence>
<feature type="coiled-coil region" evidence="1">
    <location>
        <begin position="1"/>
        <end position="28"/>
    </location>
</feature>
<protein>
    <submittedName>
        <fullName evidence="2">Uncharacterized protein</fullName>
    </submittedName>
</protein>
<evidence type="ECO:0000313" key="2">
    <source>
        <dbReference type="EMBL" id="MDJ1171609.1"/>
    </source>
</evidence>
<keyword evidence="3" id="KW-1185">Reference proteome</keyword>
<dbReference type="EMBL" id="JAQOSP010000119">
    <property type="protein sequence ID" value="MDJ1171609.1"/>
    <property type="molecule type" value="Genomic_DNA"/>
</dbReference>
<accession>A0ABT7AXG8</accession>
<evidence type="ECO:0000313" key="3">
    <source>
        <dbReference type="Proteomes" id="UP001235303"/>
    </source>
</evidence>
<comment type="caution">
    <text evidence="2">The sequence shown here is derived from an EMBL/GenBank/DDBJ whole genome shotgun (WGS) entry which is preliminary data.</text>
</comment>
<dbReference type="RefSeq" id="WP_283755363.1">
    <property type="nucleotide sequence ID" value="NZ_JAQOSP010000119.1"/>
</dbReference>
<proteinExistence type="predicted"/>